<dbReference type="EMBL" id="JAKEIP010000004">
    <property type="protein sequence ID" value="MCF1592314.1"/>
    <property type="molecule type" value="Genomic_DNA"/>
</dbReference>
<dbReference type="InterPro" id="IPR011764">
    <property type="entry name" value="Biotin_carboxylation_dom"/>
</dbReference>
<keyword evidence="13" id="KW-1185">Reference proteome</keyword>
<dbReference type="InterPro" id="IPR050856">
    <property type="entry name" value="Biotin_carboxylase_complex"/>
</dbReference>
<keyword evidence="6" id="KW-0092">Biotin</keyword>
<keyword evidence="4 8" id="KW-0547">Nucleotide-binding</keyword>
<dbReference type="SUPFAM" id="SSF51246">
    <property type="entry name" value="Rudiment single hybrid motif"/>
    <property type="match status" value="1"/>
</dbReference>
<dbReference type="Pfam" id="PF21139">
    <property type="entry name" value="BT_MCC_alpha"/>
    <property type="match status" value="1"/>
</dbReference>
<feature type="domain" description="Biotin carboxylation" evidence="11">
    <location>
        <begin position="4"/>
        <end position="452"/>
    </location>
</feature>
<evidence type="ECO:0000313" key="13">
    <source>
        <dbReference type="Proteomes" id="UP001139384"/>
    </source>
</evidence>
<dbReference type="InterPro" id="IPR005479">
    <property type="entry name" value="CPAse_ATP-bd"/>
</dbReference>
<keyword evidence="3" id="KW-0436">Ligase</keyword>
<dbReference type="PANTHER" id="PTHR18866">
    <property type="entry name" value="CARBOXYLASE:PYRUVATE/ACETYL-COA/PROPIONYL-COA CARBOXYLASE"/>
    <property type="match status" value="1"/>
</dbReference>
<feature type="domain" description="Lipoyl-binding" evidence="9">
    <location>
        <begin position="579"/>
        <end position="660"/>
    </location>
</feature>
<dbReference type="InterPro" id="IPR048429">
    <property type="entry name" value="MCC_alpha_BT"/>
</dbReference>
<comment type="pathway">
    <text evidence="7">Amino-acid degradation; L-leucine degradation.</text>
</comment>
<evidence type="ECO:0000256" key="2">
    <source>
        <dbReference type="ARBA" id="ARBA00013263"/>
    </source>
</evidence>
<dbReference type="AlphaFoldDB" id="A0A9X1TJ86"/>
<dbReference type="PROSITE" id="PS00867">
    <property type="entry name" value="CPSASE_2"/>
    <property type="match status" value="1"/>
</dbReference>
<evidence type="ECO:0000313" key="12">
    <source>
        <dbReference type="EMBL" id="MCF1592314.1"/>
    </source>
</evidence>
<dbReference type="Pfam" id="PF02785">
    <property type="entry name" value="Biotin_carb_C"/>
    <property type="match status" value="1"/>
</dbReference>
<dbReference type="GO" id="GO:0004075">
    <property type="term" value="F:biotin carboxylase activity"/>
    <property type="evidence" value="ECO:0007669"/>
    <property type="project" value="UniProtKB-EC"/>
</dbReference>
<dbReference type="FunFam" id="3.40.50.20:FF:000010">
    <property type="entry name" value="Propionyl-CoA carboxylase subunit alpha"/>
    <property type="match status" value="1"/>
</dbReference>
<evidence type="ECO:0000259" key="11">
    <source>
        <dbReference type="PROSITE" id="PS50979"/>
    </source>
</evidence>
<dbReference type="SUPFAM" id="SSF51230">
    <property type="entry name" value="Single hybrid motif"/>
    <property type="match status" value="1"/>
</dbReference>
<dbReference type="GO" id="GO:0005524">
    <property type="term" value="F:ATP binding"/>
    <property type="evidence" value="ECO:0007669"/>
    <property type="project" value="UniProtKB-UniRule"/>
</dbReference>
<dbReference type="SUPFAM" id="SSF52440">
    <property type="entry name" value="PreATP-grasp domain"/>
    <property type="match status" value="1"/>
</dbReference>
<dbReference type="Gene3D" id="3.30.470.20">
    <property type="entry name" value="ATP-grasp fold, B domain"/>
    <property type="match status" value="1"/>
</dbReference>
<dbReference type="FunFam" id="3.30.470.20:FF:000028">
    <property type="entry name" value="Methylcrotonoyl-CoA carboxylase subunit alpha, mitochondrial"/>
    <property type="match status" value="1"/>
</dbReference>
<dbReference type="InterPro" id="IPR011054">
    <property type="entry name" value="Rudment_hybrid_motif"/>
</dbReference>
<dbReference type="RefSeq" id="WP_234760607.1">
    <property type="nucleotide sequence ID" value="NZ_JAKEIP010000004.1"/>
</dbReference>
<dbReference type="InterPro" id="IPR000089">
    <property type="entry name" value="Biotin_lipoyl"/>
</dbReference>
<proteinExistence type="predicted"/>
<comment type="caution">
    <text evidence="12">The sequence shown here is derived from an EMBL/GenBank/DDBJ whole genome shotgun (WGS) entry which is preliminary data.</text>
</comment>
<dbReference type="PROSITE" id="PS50979">
    <property type="entry name" value="BC"/>
    <property type="match status" value="1"/>
</dbReference>
<dbReference type="InterPro" id="IPR016185">
    <property type="entry name" value="PreATP-grasp_dom_sf"/>
</dbReference>
<dbReference type="Pfam" id="PF02786">
    <property type="entry name" value="CPSase_L_D2"/>
    <property type="match status" value="1"/>
</dbReference>
<dbReference type="EC" id="6.3.4.14" evidence="2"/>
<dbReference type="InterPro" id="IPR005482">
    <property type="entry name" value="Biotin_COase_C"/>
</dbReference>
<evidence type="ECO:0000256" key="4">
    <source>
        <dbReference type="ARBA" id="ARBA00022741"/>
    </source>
</evidence>
<evidence type="ECO:0000256" key="6">
    <source>
        <dbReference type="ARBA" id="ARBA00023267"/>
    </source>
</evidence>
<dbReference type="InterPro" id="IPR011053">
    <property type="entry name" value="Single_hybrid_motif"/>
</dbReference>
<feature type="domain" description="ATP-grasp" evidence="10">
    <location>
        <begin position="123"/>
        <end position="323"/>
    </location>
</feature>
<dbReference type="SUPFAM" id="SSF56059">
    <property type="entry name" value="Glutathione synthetase ATP-binding domain-like"/>
    <property type="match status" value="1"/>
</dbReference>
<dbReference type="PROSITE" id="PS50975">
    <property type="entry name" value="ATP_GRASP"/>
    <property type="match status" value="1"/>
</dbReference>
<dbReference type="Gene3D" id="2.40.50.100">
    <property type="match status" value="1"/>
</dbReference>
<keyword evidence="5 8" id="KW-0067">ATP-binding</keyword>
<dbReference type="PROSITE" id="PS50968">
    <property type="entry name" value="BIOTINYL_LIPOYL"/>
    <property type="match status" value="1"/>
</dbReference>
<evidence type="ECO:0000259" key="10">
    <source>
        <dbReference type="PROSITE" id="PS50975"/>
    </source>
</evidence>
<evidence type="ECO:0000256" key="3">
    <source>
        <dbReference type="ARBA" id="ARBA00022598"/>
    </source>
</evidence>
<evidence type="ECO:0000256" key="1">
    <source>
        <dbReference type="ARBA" id="ARBA00001953"/>
    </source>
</evidence>
<comment type="cofactor">
    <cofactor evidence="1">
        <name>biotin</name>
        <dbReference type="ChEBI" id="CHEBI:57586"/>
    </cofactor>
</comment>
<evidence type="ECO:0000256" key="8">
    <source>
        <dbReference type="PROSITE-ProRule" id="PRU00409"/>
    </source>
</evidence>
<dbReference type="InterPro" id="IPR005481">
    <property type="entry name" value="BC-like_N"/>
</dbReference>
<organism evidence="12 13">
    <name type="scientific">Streptomyces muensis</name>
    <dbReference type="NCBI Taxonomy" id="1077944"/>
    <lineage>
        <taxon>Bacteria</taxon>
        <taxon>Bacillati</taxon>
        <taxon>Actinomycetota</taxon>
        <taxon>Actinomycetes</taxon>
        <taxon>Kitasatosporales</taxon>
        <taxon>Streptomycetaceae</taxon>
        <taxon>Streptomyces</taxon>
    </lineage>
</organism>
<dbReference type="Pfam" id="PF00289">
    <property type="entry name" value="Biotin_carb_N"/>
    <property type="match status" value="1"/>
</dbReference>
<evidence type="ECO:0000256" key="5">
    <source>
        <dbReference type="ARBA" id="ARBA00022840"/>
    </source>
</evidence>
<dbReference type="CDD" id="cd06850">
    <property type="entry name" value="biotinyl_domain"/>
    <property type="match status" value="1"/>
</dbReference>
<dbReference type="Pfam" id="PF00364">
    <property type="entry name" value="Biotin_lipoyl"/>
    <property type="match status" value="1"/>
</dbReference>
<gene>
    <name evidence="12" type="ORF">L0P92_01835</name>
</gene>
<dbReference type="SMART" id="SM00878">
    <property type="entry name" value="Biotin_carb_C"/>
    <property type="match status" value="1"/>
</dbReference>
<dbReference type="Proteomes" id="UP001139384">
    <property type="component" value="Unassembled WGS sequence"/>
</dbReference>
<sequence length="670" mass="70687">MTVTIQKLLVANRGEIASRVFRTCRAMDIATVAVYSDADAGLPFVTDADEAVRLPGNTPAETYLRADLLIDAARRTGADAIHPGYGFLSENADFARRCAAAGITFVGPTPEAIDAMGSKTAAKELMRAAGVPVLPGAVFDGDREPDAARLRAAAAEIGTPVLVKAAFGGGGRGMRIVHDLDEIEAAVASARREAASAFGDGTVFLERFVESPRHIEVQILGDRAGTVVHLFERECSIQRRYQKIIEEAPSPVVDDALRAELCQAAVAAGKAIGYVGAGTVEFVLDAFGRFYFLEVNTRLQVEHPVTEMITGIDLVKLQLDIAAGRPIPDEAIEARITGHAIEARLYAEDAAAGYLPTSGAVHTFEFPRVDGLRIDTGFASGTRVSTFYDSMLAKVIGYGPSRDDARRLLAGALSRARLHGVTTNRDLLVGILREDEFAAGAIDTGYLERHAYDKLVPVRGQEARATHVLAAALAAQAARRAEAPVLAGLPSGFRNNPSAPQTVAFEQHGRPIDVTYRLDRDGLTATVEGGIVTETALLSATPTRVDLVCAGIRRVIDVTRVGATAYVDSALGHDALIEVERFPDPSTTAPAGSLTASMPGTVVRIDAAVGDSVAAGATILVIEAMKMEHAIRTPGAGVVTALPVGVGTQVDSGAVLAVVEDKEAEEERDD</sequence>
<dbReference type="PANTHER" id="PTHR18866:SF126">
    <property type="entry name" value="BIOTIN CARBOXYLASE"/>
    <property type="match status" value="1"/>
</dbReference>
<name>A0A9X1TJ86_STRM4</name>
<accession>A0A9X1TJ86</accession>
<evidence type="ECO:0000259" key="9">
    <source>
        <dbReference type="PROSITE" id="PS50968"/>
    </source>
</evidence>
<dbReference type="InterPro" id="IPR011761">
    <property type="entry name" value="ATP-grasp"/>
</dbReference>
<protein>
    <recommendedName>
        <fullName evidence="2">biotin carboxylase</fullName>
        <ecNumber evidence="2">6.3.4.14</ecNumber>
    </recommendedName>
</protein>
<reference evidence="12" key="1">
    <citation type="submission" date="2022-01" db="EMBL/GenBank/DDBJ databases">
        <title>Draft Genome Sequences of Seven Type Strains of the Genus Streptomyces.</title>
        <authorList>
            <person name="Aziz S."/>
            <person name="Coretto E."/>
            <person name="Chronakova A."/>
            <person name="Sproer C."/>
            <person name="Huber K."/>
            <person name="Nouioui I."/>
            <person name="Gross H."/>
        </authorList>
    </citation>
    <scope>NUCLEOTIDE SEQUENCE</scope>
    <source>
        <strain evidence="12">DSM 103493</strain>
    </source>
</reference>
<dbReference type="GO" id="GO:0046872">
    <property type="term" value="F:metal ion binding"/>
    <property type="evidence" value="ECO:0007669"/>
    <property type="project" value="InterPro"/>
</dbReference>
<evidence type="ECO:0000256" key="7">
    <source>
        <dbReference type="ARBA" id="ARBA00046317"/>
    </source>
</evidence>